<comment type="caution">
    <text evidence="2">The sequence shown here is derived from an EMBL/GenBank/DDBJ whole genome shotgun (WGS) entry which is preliminary data.</text>
</comment>
<evidence type="ECO:0000313" key="2">
    <source>
        <dbReference type="EMBL" id="GIY83637.1"/>
    </source>
</evidence>
<feature type="non-terminal residue" evidence="2">
    <location>
        <position position="1"/>
    </location>
</feature>
<accession>A0AAV4WLS9</accession>
<proteinExistence type="predicted"/>
<reference evidence="2 3" key="1">
    <citation type="submission" date="2021-06" db="EMBL/GenBank/DDBJ databases">
        <title>Caerostris extrusa draft genome.</title>
        <authorList>
            <person name="Kono N."/>
            <person name="Arakawa K."/>
        </authorList>
    </citation>
    <scope>NUCLEOTIDE SEQUENCE [LARGE SCALE GENOMIC DNA]</scope>
</reference>
<sequence length="128" mass="14463">TVPVGGYVTCISDINSSHRTGHHTLSTSNIFRWQPLPVTRVKSKQETTSVCDTVAFTKKIPNQSQEEDEKKKKKGGWKERDRNSIKILTGNLTVLTVRRGLRVDGWKERTFLEVSIDVRGLRGEGEVL</sequence>
<dbReference type="Proteomes" id="UP001054945">
    <property type="component" value="Unassembled WGS sequence"/>
</dbReference>
<feature type="region of interest" description="Disordered" evidence="1">
    <location>
        <begin position="61"/>
        <end position="80"/>
    </location>
</feature>
<evidence type="ECO:0000313" key="3">
    <source>
        <dbReference type="Proteomes" id="UP001054945"/>
    </source>
</evidence>
<evidence type="ECO:0000256" key="1">
    <source>
        <dbReference type="SAM" id="MobiDB-lite"/>
    </source>
</evidence>
<dbReference type="EMBL" id="BPLR01016406">
    <property type="protein sequence ID" value="GIY83637.1"/>
    <property type="molecule type" value="Genomic_DNA"/>
</dbReference>
<organism evidence="2 3">
    <name type="scientific">Caerostris extrusa</name>
    <name type="common">Bark spider</name>
    <name type="synonym">Caerostris bankana</name>
    <dbReference type="NCBI Taxonomy" id="172846"/>
    <lineage>
        <taxon>Eukaryota</taxon>
        <taxon>Metazoa</taxon>
        <taxon>Ecdysozoa</taxon>
        <taxon>Arthropoda</taxon>
        <taxon>Chelicerata</taxon>
        <taxon>Arachnida</taxon>
        <taxon>Araneae</taxon>
        <taxon>Araneomorphae</taxon>
        <taxon>Entelegynae</taxon>
        <taxon>Araneoidea</taxon>
        <taxon>Araneidae</taxon>
        <taxon>Caerostris</taxon>
    </lineage>
</organism>
<protein>
    <submittedName>
        <fullName evidence="2">Uncharacterized protein</fullName>
    </submittedName>
</protein>
<keyword evidence="3" id="KW-1185">Reference proteome</keyword>
<name>A0AAV4WLS9_CAEEX</name>
<dbReference type="AlphaFoldDB" id="A0AAV4WLS9"/>
<gene>
    <name evidence="2" type="ORF">CEXT_170011</name>
</gene>